<evidence type="ECO:0000256" key="3">
    <source>
        <dbReference type="ARBA" id="ARBA00022475"/>
    </source>
</evidence>
<name>A0A9P0KVP0_ACAOB</name>
<dbReference type="EMBL" id="CAKOFQ010006947">
    <property type="protein sequence ID" value="CAH1983913.1"/>
    <property type="molecule type" value="Genomic_DNA"/>
</dbReference>
<evidence type="ECO:0000256" key="5">
    <source>
        <dbReference type="ARBA" id="ARBA00022989"/>
    </source>
</evidence>
<evidence type="ECO:0000256" key="2">
    <source>
        <dbReference type="ARBA" id="ARBA00010532"/>
    </source>
</evidence>
<evidence type="ECO:0000313" key="9">
    <source>
        <dbReference type="EMBL" id="CAH1983913.1"/>
    </source>
</evidence>
<dbReference type="Proteomes" id="UP001152888">
    <property type="component" value="Unassembled WGS sequence"/>
</dbReference>
<dbReference type="GO" id="GO:0005886">
    <property type="term" value="C:plasma membrane"/>
    <property type="evidence" value="ECO:0007669"/>
    <property type="project" value="UniProtKB-SubCell"/>
</dbReference>
<keyword evidence="5 8" id="KW-1133">Transmembrane helix</keyword>
<sequence length="488" mass="55500">MAYCTPSCKKWTTFGVSGTVLMLGILLIVGWKGFFKSIMEKELSLGSRSTKGFEMWKETPIPMYLEFHLFNWTNSAEVIKNPNVKPNFIECGPYIFHEHHIRENITFHENGTVTFMQRRIWRFLPEKSGGSLEDEITTYNPILSSVANLVKDKHILVRKGVNFFLVEKRVKLAITKKAKEFLFEGYEDPLLDLVHKLNISGVNVPFTKFGWFVDRNNSLEYDGIFNMYNGANGIENLGKLHTWNYQTDVPYWPDSCGNVDGTTGELWYPPLGRDKLKLFATDICSSIELVKDGKFWLDGMESDKYVGTEEVFDNGTVFPEQKCFVPDHVQQPSGIRNVSLCKFGAPAFLSYAHFYLADEYYRSTIDGMKPNKSKHEMFIALEPSTGLPLRVQATLQVNLKLFNVKGITMLENMKPNLLPAFWFSQTAEMTGDLIGLAKVLLVMPSAGQYTGYGMVAIGLLISLIGCTITYRRGWKESEEETLLTQNTL</sequence>
<evidence type="ECO:0000256" key="1">
    <source>
        <dbReference type="ARBA" id="ARBA00004236"/>
    </source>
</evidence>
<evidence type="ECO:0000313" key="10">
    <source>
        <dbReference type="Proteomes" id="UP001152888"/>
    </source>
</evidence>
<dbReference type="GO" id="GO:0005737">
    <property type="term" value="C:cytoplasm"/>
    <property type="evidence" value="ECO:0007669"/>
    <property type="project" value="TreeGrafter"/>
</dbReference>
<dbReference type="OrthoDB" id="514335at2759"/>
<dbReference type="PANTHER" id="PTHR11923">
    <property type="entry name" value="SCAVENGER RECEPTOR CLASS B TYPE-1 SR-B1"/>
    <property type="match status" value="1"/>
</dbReference>
<feature type="transmembrane region" description="Helical" evidence="8">
    <location>
        <begin position="12"/>
        <end position="31"/>
    </location>
</feature>
<keyword evidence="3" id="KW-1003">Cell membrane</keyword>
<proteinExistence type="inferred from homology"/>
<keyword evidence="10" id="KW-1185">Reference proteome</keyword>
<dbReference type="AlphaFoldDB" id="A0A9P0KVP0"/>
<accession>A0A9P0KVP0</accession>
<evidence type="ECO:0000256" key="7">
    <source>
        <dbReference type="ARBA" id="ARBA00023180"/>
    </source>
</evidence>
<reference evidence="9" key="1">
    <citation type="submission" date="2022-03" db="EMBL/GenBank/DDBJ databases">
        <authorList>
            <person name="Sayadi A."/>
        </authorList>
    </citation>
    <scope>NUCLEOTIDE SEQUENCE</scope>
</reference>
<gene>
    <name evidence="9" type="ORF">ACAOBT_LOCUS15813</name>
</gene>
<dbReference type="InterPro" id="IPR002159">
    <property type="entry name" value="CD36_fam"/>
</dbReference>
<keyword evidence="6 8" id="KW-0472">Membrane</keyword>
<evidence type="ECO:0000256" key="8">
    <source>
        <dbReference type="SAM" id="Phobius"/>
    </source>
</evidence>
<evidence type="ECO:0000256" key="6">
    <source>
        <dbReference type="ARBA" id="ARBA00023136"/>
    </source>
</evidence>
<comment type="caution">
    <text evidence="9">The sequence shown here is derived from an EMBL/GenBank/DDBJ whole genome shotgun (WGS) entry which is preliminary data.</text>
</comment>
<organism evidence="9 10">
    <name type="scientific">Acanthoscelides obtectus</name>
    <name type="common">Bean weevil</name>
    <name type="synonym">Bruchus obtectus</name>
    <dbReference type="NCBI Taxonomy" id="200917"/>
    <lineage>
        <taxon>Eukaryota</taxon>
        <taxon>Metazoa</taxon>
        <taxon>Ecdysozoa</taxon>
        <taxon>Arthropoda</taxon>
        <taxon>Hexapoda</taxon>
        <taxon>Insecta</taxon>
        <taxon>Pterygota</taxon>
        <taxon>Neoptera</taxon>
        <taxon>Endopterygota</taxon>
        <taxon>Coleoptera</taxon>
        <taxon>Polyphaga</taxon>
        <taxon>Cucujiformia</taxon>
        <taxon>Chrysomeloidea</taxon>
        <taxon>Chrysomelidae</taxon>
        <taxon>Bruchinae</taxon>
        <taxon>Bruchini</taxon>
        <taxon>Acanthoscelides</taxon>
    </lineage>
</organism>
<feature type="transmembrane region" description="Helical" evidence="8">
    <location>
        <begin position="449"/>
        <end position="470"/>
    </location>
</feature>
<dbReference type="Pfam" id="PF01130">
    <property type="entry name" value="CD36"/>
    <property type="match status" value="1"/>
</dbReference>
<dbReference type="PRINTS" id="PR01609">
    <property type="entry name" value="CD36FAMILY"/>
</dbReference>
<dbReference type="GO" id="GO:0005044">
    <property type="term" value="F:scavenger receptor activity"/>
    <property type="evidence" value="ECO:0007669"/>
    <property type="project" value="TreeGrafter"/>
</dbReference>
<comment type="subcellular location">
    <subcellularLocation>
        <location evidence="1">Cell membrane</location>
    </subcellularLocation>
</comment>
<protein>
    <submittedName>
        <fullName evidence="9">Uncharacterized protein</fullName>
    </submittedName>
</protein>
<keyword evidence="4 8" id="KW-0812">Transmembrane</keyword>
<evidence type="ECO:0000256" key="4">
    <source>
        <dbReference type="ARBA" id="ARBA00022692"/>
    </source>
</evidence>
<keyword evidence="7" id="KW-0325">Glycoprotein</keyword>
<dbReference type="PANTHER" id="PTHR11923:SF114">
    <property type="entry name" value="FI02050P-RELATED"/>
    <property type="match status" value="1"/>
</dbReference>
<comment type="similarity">
    <text evidence="2">Belongs to the CD36 family.</text>
</comment>